<evidence type="ECO:0000313" key="5">
    <source>
        <dbReference type="Proteomes" id="UP000029120"/>
    </source>
</evidence>
<dbReference type="InterPro" id="IPR001810">
    <property type="entry name" value="F-box_dom"/>
</dbReference>
<dbReference type="InterPro" id="IPR050354">
    <property type="entry name" value="F-box/kelch-repeat_ARATH"/>
</dbReference>
<proteinExistence type="predicted"/>
<dbReference type="EMBL" id="CM002875">
    <property type="protein sequence ID" value="KFK30301.1"/>
    <property type="molecule type" value="Genomic_DNA"/>
</dbReference>
<dbReference type="SUPFAM" id="SSF117281">
    <property type="entry name" value="Kelch motif"/>
    <property type="match status" value="1"/>
</dbReference>
<feature type="domain" description="F-box" evidence="2">
    <location>
        <begin position="25"/>
        <end position="65"/>
    </location>
</feature>
<protein>
    <submittedName>
        <fullName evidence="4">Uncharacterized protein</fullName>
    </submittedName>
</protein>
<feature type="domain" description="FKB95-like N-terminal Kelch" evidence="3">
    <location>
        <begin position="98"/>
        <end position="195"/>
    </location>
</feature>
<dbReference type="Gene3D" id="2.120.10.80">
    <property type="entry name" value="Kelch-type beta propeller"/>
    <property type="match status" value="1"/>
</dbReference>
<dbReference type="Gramene" id="KFK30301">
    <property type="protein sequence ID" value="KFK30301"/>
    <property type="gene ID" value="AALP_AA7G244000"/>
</dbReference>
<evidence type="ECO:0000259" key="2">
    <source>
        <dbReference type="Pfam" id="PF00646"/>
    </source>
</evidence>
<accession>A0A087GK99</accession>
<gene>
    <name evidence="4" type="ordered locus">AALP_Aa7g244000</name>
</gene>
<keyword evidence="5" id="KW-1185">Reference proteome</keyword>
<dbReference type="InterPro" id="IPR057499">
    <property type="entry name" value="Kelch_FKB95"/>
</dbReference>
<dbReference type="SMART" id="SM00612">
    <property type="entry name" value="Kelch"/>
    <property type="match status" value="1"/>
</dbReference>
<evidence type="ECO:0000313" key="4">
    <source>
        <dbReference type="EMBL" id="KFK30301.1"/>
    </source>
</evidence>
<dbReference type="PANTHER" id="PTHR24414">
    <property type="entry name" value="F-BOX/KELCH-REPEAT PROTEIN SKIP4"/>
    <property type="match status" value="1"/>
</dbReference>
<evidence type="ECO:0000259" key="3">
    <source>
        <dbReference type="Pfam" id="PF25210"/>
    </source>
</evidence>
<feature type="domain" description="FKB95-like N-terminal Kelch" evidence="3">
    <location>
        <begin position="209"/>
        <end position="324"/>
    </location>
</feature>
<evidence type="ECO:0000256" key="1">
    <source>
        <dbReference type="SAM" id="MobiDB-lite"/>
    </source>
</evidence>
<reference evidence="5" key="1">
    <citation type="journal article" date="2015" name="Nat. Plants">
        <title>Genome expansion of Arabis alpina linked with retrotransposition and reduced symmetric DNA methylation.</title>
        <authorList>
            <person name="Willing E.M."/>
            <person name="Rawat V."/>
            <person name="Mandakova T."/>
            <person name="Maumus F."/>
            <person name="James G.V."/>
            <person name="Nordstroem K.J."/>
            <person name="Becker C."/>
            <person name="Warthmann N."/>
            <person name="Chica C."/>
            <person name="Szarzynska B."/>
            <person name="Zytnicki M."/>
            <person name="Albani M.C."/>
            <person name="Kiefer C."/>
            <person name="Bergonzi S."/>
            <person name="Castaings L."/>
            <person name="Mateos J.L."/>
            <person name="Berns M.C."/>
            <person name="Bujdoso N."/>
            <person name="Piofczyk T."/>
            <person name="de Lorenzo L."/>
            <person name="Barrero-Sicilia C."/>
            <person name="Mateos I."/>
            <person name="Piednoel M."/>
            <person name="Hagmann J."/>
            <person name="Chen-Min-Tao R."/>
            <person name="Iglesias-Fernandez R."/>
            <person name="Schuster S.C."/>
            <person name="Alonso-Blanco C."/>
            <person name="Roudier F."/>
            <person name="Carbonero P."/>
            <person name="Paz-Ares J."/>
            <person name="Davis S.J."/>
            <person name="Pecinka A."/>
            <person name="Quesneville H."/>
            <person name="Colot V."/>
            <person name="Lysak M.A."/>
            <person name="Weigel D."/>
            <person name="Coupland G."/>
            <person name="Schneeberger K."/>
        </authorList>
    </citation>
    <scope>NUCLEOTIDE SEQUENCE [LARGE SCALE GENOMIC DNA]</scope>
    <source>
        <strain evidence="5">cv. Pajares</strain>
    </source>
</reference>
<name>A0A087GK99_ARAAL</name>
<dbReference type="AlphaFoldDB" id="A0A087GK99"/>
<dbReference type="CDD" id="cd22152">
    <property type="entry name" value="F-box_AtAFR-like"/>
    <property type="match status" value="1"/>
</dbReference>
<dbReference type="Pfam" id="PF00646">
    <property type="entry name" value="F-box"/>
    <property type="match status" value="1"/>
</dbReference>
<organism evidence="4 5">
    <name type="scientific">Arabis alpina</name>
    <name type="common">Alpine rock-cress</name>
    <dbReference type="NCBI Taxonomy" id="50452"/>
    <lineage>
        <taxon>Eukaryota</taxon>
        <taxon>Viridiplantae</taxon>
        <taxon>Streptophyta</taxon>
        <taxon>Embryophyta</taxon>
        <taxon>Tracheophyta</taxon>
        <taxon>Spermatophyta</taxon>
        <taxon>Magnoliopsida</taxon>
        <taxon>eudicotyledons</taxon>
        <taxon>Gunneridae</taxon>
        <taxon>Pentapetalae</taxon>
        <taxon>rosids</taxon>
        <taxon>malvids</taxon>
        <taxon>Brassicales</taxon>
        <taxon>Brassicaceae</taxon>
        <taxon>Arabideae</taxon>
        <taxon>Arabis</taxon>
    </lineage>
</organism>
<dbReference type="InterPro" id="IPR015915">
    <property type="entry name" value="Kelch-typ_b-propeller"/>
</dbReference>
<dbReference type="InterPro" id="IPR006652">
    <property type="entry name" value="Kelch_1"/>
</dbReference>
<dbReference type="Proteomes" id="UP000029120">
    <property type="component" value="Chromosome 7"/>
</dbReference>
<dbReference type="Pfam" id="PF25210">
    <property type="entry name" value="Kelch_FKB95"/>
    <property type="match status" value="2"/>
</dbReference>
<sequence>MSNYASEVPPENKKRKVTNESSPSWSSLPDAVALSCVAHVPRSDYATISLVSKSHRSLVASPELCRARTLIGCTEQSFYVCLRSGRDPTPRWFILTGNRSLKPITSNPYQPPESSSFVVVDWGIYVIGGLINGKPTSDVLFLDCYSNTWRRVPSMKMPRASASASFVDRKIYVFGGCGEDADSSNWAEVFDPKMKDPNLGGTTRDSMPGNRNEWCAIGKLLYCLGTRGKILWCEPDELDWKEVKGLEKLQTHVPPLGSFFHSKLLFKGAEISKLCSNSEGNIVIFWNTLLGDPKYSRLGSTEISLERREGGEIWGKIEWSGVVFKVDPLSPPYTVKCGLNN</sequence>
<dbReference type="OMA" id="VVDWGIY"/>
<dbReference type="OrthoDB" id="45365at2759"/>
<dbReference type="PANTHER" id="PTHR24414:SF172">
    <property type="entry name" value="F-BOX DOMAIN-CONTAINING PROTEIN"/>
    <property type="match status" value="1"/>
</dbReference>
<feature type="region of interest" description="Disordered" evidence="1">
    <location>
        <begin position="1"/>
        <end position="26"/>
    </location>
</feature>
<dbReference type="eggNOG" id="KOG1072">
    <property type="taxonomic scope" value="Eukaryota"/>
</dbReference>